<evidence type="ECO:0000313" key="1">
    <source>
        <dbReference type="EMBL" id="GFX92211.1"/>
    </source>
</evidence>
<proteinExistence type="predicted"/>
<dbReference type="Proteomes" id="UP000887159">
    <property type="component" value="Unassembled WGS sequence"/>
</dbReference>
<comment type="caution">
    <text evidence="1">The sequence shown here is derived from an EMBL/GenBank/DDBJ whole genome shotgun (WGS) entry which is preliminary data.</text>
</comment>
<gene>
    <name evidence="1" type="ORF">TNCV_1741311</name>
</gene>
<protein>
    <submittedName>
        <fullName evidence="1">Uncharacterized protein</fullName>
    </submittedName>
</protein>
<keyword evidence="2" id="KW-1185">Reference proteome</keyword>
<accession>A0A8X6RIG3</accession>
<name>A0A8X6RIG3_TRICX</name>
<organism evidence="1 2">
    <name type="scientific">Trichonephila clavipes</name>
    <name type="common">Golden silk orbweaver</name>
    <name type="synonym">Nephila clavipes</name>
    <dbReference type="NCBI Taxonomy" id="2585209"/>
    <lineage>
        <taxon>Eukaryota</taxon>
        <taxon>Metazoa</taxon>
        <taxon>Ecdysozoa</taxon>
        <taxon>Arthropoda</taxon>
        <taxon>Chelicerata</taxon>
        <taxon>Arachnida</taxon>
        <taxon>Araneae</taxon>
        <taxon>Araneomorphae</taxon>
        <taxon>Entelegynae</taxon>
        <taxon>Araneoidea</taxon>
        <taxon>Nephilidae</taxon>
        <taxon>Trichonephila</taxon>
    </lineage>
</organism>
<dbReference type="EMBL" id="BMAU01021142">
    <property type="protein sequence ID" value="GFX92211.1"/>
    <property type="molecule type" value="Genomic_DNA"/>
</dbReference>
<dbReference type="AlphaFoldDB" id="A0A8X6RIG3"/>
<reference evidence="1" key="1">
    <citation type="submission" date="2020-08" db="EMBL/GenBank/DDBJ databases">
        <title>Multicomponent nature underlies the extraordinary mechanical properties of spider dragline silk.</title>
        <authorList>
            <person name="Kono N."/>
            <person name="Nakamura H."/>
            <person name="Mori M."/>
            <person name="Yoshida Y."/>
            <person name="Ohtoshi R."/>
            <person name="Malay A.D."/>
            <person name="Moran D.A.P."/>
            <person name="Tomita M."/>
            <person name="Numata K."/>
            <person name="Arakawa K."/>
        </authorList>
    </citation>
    <scope>NUCLEOTIDE SEQUENCE</scope>
</reference>
<evidence type="ECO:0000313" key="2">
    <source>
        <dbReference type="Proteomes" id="UP000887159"/>
    </source>
</evidence>
<sequence length="72" mass="8619">MLEQRESRKKNRKFKKNREEKLMKLENLKLSSCRPKSRPNSPFLSTSKDGVIRCSACEEEYRDPPTEEWIQC</sequence>